<accession>A0ABV7IPQ5</accession>
<dbReference type="RefSeq" id="WP_379510018.1">
    <property type="nucleotide sequence ID" value="NZ_JBHRTQ010000008.1"/>
</dbReference>
<gene>
    <name evidence="2" type="ORF">ACFOD9_10255</name>
</gene>
<organism evidence="2 3">
    <name type="scientific">Novosphingobium bradum</name>
    <dbReference type="NCBI Taxonomy" id="1737444"/>
    <lineage>
        <taxon>Bacteria</taxon>
        <taxon>Pseudomonadati</taxon>
        <taxon>Pseudomonadota</taxon>
        <taxon>Alphaproteobacteria</taxon>
        <taxon>Sphingomonadales</taxon>
        <taxon>Sphingomonadaceae</taxon>
        <taxon>Novosphingobium</taxon>
    </lineage>
</organism>
<keyword evidence="2" id="KW-0378">Hydrolase</keyword>
<dbReference type="InterPro" id="IPR029058">
    <property type="entry name" value="AB_hydrolase_fold"/>
</dbReference>
<keyword evidence="3" id="KW-1185">Reference proteome</keyword>
<comment type="caution">
    <text evidence="2">The sequence shown here is derived from an EMBL/GenBank/DDBJ whole genome shotgun (WGS) entry which is preliminary data.</text>
</comment>
<dbReference type="GO" id="GO:0016787">
    <property type="term" value="F:hydrolase activity"/>
    <property type="evidence" value="ECO:0007669"/>
    <property type="project" value="UniProtKB-KW"/>
</dbReference>
<dbReference type="Gene3D" id="3.40.50.1820">
    <property type="entry name" value="alpha/beta hydrolase"/>
    <property type="match status" value="1"/>
</dbReference>
<reference evidence="3" key="1">
    <citation type="journal article" date="2019" name="Int. J. Syst. Evol. Microbiol.">
        <title>The Global Catalogue of Microorganisms (GCM) 10K type strain sequencing project: providing services to taxonomists for standard genome sequencing and annotation.</title>
        <authorList>
            <consortium name="The Broad Institute Genomics Platform"/>
            <consortium name="The Broad Institute Genome Sequencing Center for Infectious Disease"/>
            <person name="Wu L."/>
            <person name="Ma J."/>
        </authorList>
    </citation>
    <scope>NUCLEOTIDE SEQUENCE [LARGE SCALE GENOMIC DNA]</scope>
    <source>
        <strain evidence="3">KCTC 42984</strain>
    </source>
</reference>
<name>A0ABV7IPQ5_9SPHN</name>
<dbReference type="EMBL" id="JBHRTQ010000008">
    <property type="protein sequence ID" value="MFC3174634.1"/>
    <property type="molecule type" value="Genomic_DNA"/>
</dbReference>
<protein>
    <submittedName>
        <fullName evidence="2">AcvB/VirJ family lysyl-phosphatidylglycerol hydrolase</fullName>
    </submittedName>
</protein>
<proteinExistence type="predicted"/>
<dbReference type="SUPFAM" id="SSF53474">
    <property type="entry name" value="alpha/beta-Hydrolases"/>
    <property type="match status" value="1"/>
</dbReference>
<evidence type="ECO:0000259" key="1">
    <source>
        <dbReference type="Pfam" id="PF06057"/>
    </source>
</evidence>
<dbReference type="Proteomes" id="UP001595604">
    <property type="component" value="Unassembled WGS sequence"/>
</dbReference>
<evidence type="ECO:0000313" key="3">
    <source>
        <dbReference type="Proteomes" id="UP001595604"/>
    </source>
</evidence>
<evidence type="ECO:0000313" key="2">
    <source>
        <dbReference type="EMBL" id="MFC3174634.1"/>
    </source>
</evidence>
<dbReference type="InterPro" id="IPR010333">
    <property type="entry name" value="VirJ"/>
</dbReference>
<sequence length="237" mass="24554">MIPGAGLALACAGGVLGLGDYFGSEAQHFTPVVAGAQDGPARLVAVFWSGDMGLRIGFGSDLPERLARQGIPVLAVSSPVLFATGRSPAFARDAVARSLTEAIRRSGARQVAVIGFSFGADVLAASIGQLEPALRGRIAQVVLVGPGTGIHFHANPFGLFYTGRSEADPGAIAASLKGLRLSCIFATGDADESLCRQPALRRGRLTGIDDGHMMLAHREEVTRAVVRSVLDPAEPLS</sequence>
<dbReference type="Pfam" id="PF06057">
    <property type="entry name" value="VirJ"/>
    <property type="match status" value="1"/>
</dbReference>
<feature type="domain" description="Bacterial virulence" evidence="1">
    <location>
        <begin position="44"/>
        <end position="227"/>
    </location>
</feature>